<feature type="transmembrane region" description="Helical" evidence="1">
    <location>
        <begin position="296"/>
        <end position="316"/>
    </location>
</feature>
<feature type="transmembrane region" description="Helical" evidence="1">
    <location>
        <begin position="585"/>
        <end position="604"/>
    </location>
</feature>
<evidence type="ECO:0000313" key="2">
    <source>
        <dbReference type="EMBL" id="CAC5388218.1"/>
    </source>
</evidence>
<protein>
    <submittedName>
        <fullName evidence="2">SLC35F3_4</fullName>
    </submittedName>
</protein>
<sequence>MSLNETCKLIEETSKIIETGQDGPNNVMDLLNMILKVVNNNDSRVKGMETKIDKRIDDLNQTMLSVSARVRTLETKTSEITVKLTECQSSCQGVRNLFDDIQGRVEKNTINVIHQHARIFKLEQSPKEQPELPLNEIKKKLKDPILDLQYIHCALAISLSGSSLDHVEETGENCNCQTFSEKIKKWDQEKCLEFKDQIEQGKVDELKILLNEVAGGNLDIIKTYSSVDKTKVNTLLDHLCSIFYNSAKSTFGTYEKNMQRNSEDKDGESSQTSTSTTIFISECLCEIHDSSNRIRCGIFLTVLIAFTSVSATYLAQSTYYGEFNAPYFVTYFSTAWLILMYPIYTLILFIYSKGAYSPKHAIREHIQIFAIHEFTFGHFLGKSALFCVLWIGAMYTYTKALDPNFTNAADVYAIYSTHYSFFYILSWIVLFELFVAVRIIALIFSIIGVVLFLYTDSFGSRYMWGVILAVTSSAVMSIYKVLFKKFAGQPGFGKLSLFLSVLGLFSSLFLWPVLLVLILSNTENISGKVVPWGRVCGTMILFLFYHLLMNYTSGLTYKVFLGLGVALGIPICTISDYVFKNLTLNGMEITALGLTFTGLLLVLWPERCPAGLYRPFKCCVKNEIEAQHREQRSHSVLHYNKD</sequence>
<reference evidence="2 3" key="1">
    <citation type="submission" date="2020-06" db="EMBL/GenBank/DDBJ databases">
        <authorList>
            <person name="Li R."/>
            <person name="Bekaert M."/>
        </authorList>
    </citation>
    <scope>NUCLEOTIDE SEQUENCE [LARGE SCALE GENOMIC DNA]</scope>
    <source>
        <strain evidence="3">wild</strain>
    </source>
</reference>
<feature type="transmembrane region" description="Helical" evidence="1">
    <location>
        <begin position="412"/>
        <end position="430"/>
    </location>
</feature>
<evidence type="ECO:0000313" key="3">
    <source>
        <dbReference type="Proteomes" id="UP000507470"/>
    </source>
</evidence>
<feature type="transmembrane region" description="Helical" evidence="1">
    <location>
        <begin position="371"/>
        <end position="392"/>
    </location>
</feature>
<dbReference type="PANTHER" id="PTHR19346:SF4">
    <property type="entry name" value="SUGAR PHOSPHATE TRANSPORTER DOMAIN-CONTAINING PROTEIN"/>
    <property type="match status" value="1"/>
</dbReference>
<organism evidence="2 3">
    <name type="scientific">Mytilus coruscus</name>
    <name type="common">Sea mussel</name>
    <dbReference type="NCBI Taxonomy" id="42192"/>
    <lineage>
        <taxon>Eukaryota</taxon>
        <taxon>Metazoa</taxon>
        <taxon>Spiralia</taxon>
        <taxon>Lophotrochozoa</taxon>
        <taxon>Mollusca</taxon>
        <taxon>Bivalvia</taxon>
        <taxon>Autobranchia</taxon>
        <taxon>Pteriomorphia</taxon>
        <taxon>Mytilida</taxon>
        <taxon>Mytiloidea</taxon>
        <taxon>Mytilidae</taxon>
        <taxon>Mytilinae</taxon>
        <taxon>Mytilus</taxon>
    </lineage>
</organism>
<dbReference type="AlphaFoldDB" id="A0A6J8BW00"/>
<keyword evidence="1" id="KW-0472">Membrane</keyword>
<gene>
    <name evidence="2" type="ORF">MCOR_23497</name>
</gene>
<feature type="transmembrane region" description="Helical" evidence="1">
    <location>
        <begin position="328"/>
        <end position="351"/>
    </location>
</feature>
<name>A0A6J8BW00_MYTCO</name>
<keyword evidence="3" id="KW-1185">Reference proteome</keyword>
<dbReference type="PANTHER" id="PTHR19346">
    <property type="entry name" value="SUGAR PHOSPHATE TRANSPORTER DOMAIN-CONTAINING PROTEIN"/>
    <property type="match status" value="1"/>
</dbReference>
<dbReference type="OrthoDB" id="10062838at2759"/>
<feature type="transmembrane region" description="Helical" evidence="1">
    <location>
        <begin position="461"/>
        <end position="483"/>
    </location>
</feature>
<keyword evidence="1" id="KW-1133">Transmembrane helix</keyword>
<keyword evidence="1" id="KW-0812">Transmembrane</keyword>
<dbReference type="EMBL" id="CACVKT020004142">
    <property type="protein sequence ID" value="CAC5388218.1"/>
    <property type="molecule type" value="Genomic_DNA"/>
</dbReference>
<feature type="transmembrane region" description="Helical" evidence="1">
    <location>
        <begin position="495"/>
        <end position="519"/>
    </location>
</feature>
<feature type="transmembrane region" description="Helical" evidence="1">
    <location>
        <begin position="531"/>
        <end position="548"/>
    </location>
</feature>
<feature type="transmembrane region" description="Helical" evidence="1">
    <location>
        <begin position="435"/>
        <end position="455"/>
    </location>
</feature>
<dbReference type="InterPro" id="IPR026505">
    <property type="entry name" value="Solute_c_fam_35_mem_F3/F4"/>
</dbReference>
<accession>A0A6J8BW00</accession>
<feature type="transmembrane region" description="Helical" evidence="1">
    <location>
        <begin position="560"/>
        <end position="579"/>
    </location>
</feature>
<evidence type="ECO:0000256" key="1">
    <source>
        <dbReference type="SAM" id="Phobius"/>
    </source>
</evidence>
<dbReference type="Proteomes" id="UP000507470">
    <property type="component" value="Unassembled WGS sequence"/>
</dbReference>
<proteinExistence type="predicted"/>